<protein>
    <submittedName>
        <fullName evidence="6">Fumarate reductase subunit C</fullName>
    </submittedName>
</protein>
<comment type="caution">
    <text evidence="6">The sequence shown here is derived from an EMBL/GenBank/DDBJ whole genome shotgun (WGS) entry which is preliminary data.</text>
</comment>
<evidence type="ECO:0000313" key="6">
    <source>
        <dbReference type="EMBL" id="MDP9863836.1"/>
    </source>
</evidence>
<gene>
    <name evidence="6" type="ORF">J2S55_003102</name>
</gene>
<name>A0ABT9R3P0_9ACTN</name>
<feature type="transmembrane region" description="Helical" evidence="5">
    <location>
        <begin position="67"/>
        <end position="96"/>
    </location>
</feature>
<sequence length="138" mass="15806">MSEKVHYTRFHPRWYRPRVPVFWWLRRRSYLLFVLRELSSVWVAWSVVFLLLLVNAVAQGPERYGRFLAWSAAPGMVLLNVVALCFVLLHAVTWLFTLSPHAMAVRLRGRRLPPAVIGVGNLVAWMLASALVALLVLG</sequence>
<dbReference type="RefSeq" id="WP_306861085.1">
    <property type="nucleotide sequence ID" value="NZ_JAUSRB010000002.1"/>
</dbReference>
<evidence type="ECO:0000256" key="3">
    <source>
        <dbReference type="ARBA" id="ARBA00022989"/>
    </source>
</evidence>
<evidence type="ECO:0000256" key="2">
    <source>
        <dbReference type="ARBA" id="ARBA00022692"/>
    </source>
</evidence>
<dbReference type="Pfam" id="PF02300">
    <property type="entry name" value="Fumarate_red_C"/>
    <property type="match status" value="1"/>
</dbReference>
<evidence type="ECO:0000256" key="4">
    <source>
        <dbReference type="ARBA" id="ARBA00023136"/>
    </source>
</evidence>
<reference evidence="6 7" key="1">
    <citation type="submission" date="2023-07" db="EMBL/GenBank/DDBJ databases">
        <title>Sequencing the genomes of 1000 actinobacteria strains.</title>
        <authorList>
            <person name="Klenk H.-P."/>
        </authorList>
    </citation>
    <scope>NUCLEOTIDE SEQUENCE [LARGE SCALE GENOMIC DNA]</scope>
    <source>
        <strain evidence="6 7">DSM 44109</strain>
    </source>
</reference>
<dbReference type="Proteomes" id="UP001230426">
    <property type="component" value="Unassembled WGS sequence"/>
</dbReference>
<evidence type="ECO:0000256" key="1">
    <source>
        <dbReference type="ARBA" id="ARBA00022475"/>
    </source>
</evidence>
<feature type="transmembrane region" description="Helical" evidence="5">
    <location>
        <begin position="116"/>
        <end position="137"/>
    </location>
</feature>
<dbReference type="Gene3D" id="1.20.1300.10">
    <property type="entry name" value="Fumarate reductase/succinate dehydrogenase, transmembrane subunit"/>
    <property type="match status" value="1"/>
</dbReference>
<dbReference type="InterPro" id="IPR003510">
    <property type="entry name" value="Fumarate_red_C"/>
</dbReference>
<keyword evidence="3 5" id="KW-1133">Transmembrane helix</keyword>
<feature type="transmembrane region" description="Helical" evidence="5">
    <location>
        <begin position="30"/>
        <end position="55"/>
    </location>
</feature>
<evidence type="ECO:0000313" key="7">
    <source>
        <dbReference type="Proteomes" id="UP001230426"/>
    </source>
</evidence>
<organism evidence="6 7">
    <name type="scientific">Streptosporangium brasiliense</name>
    <dbReference type="NCBI Taxonomy" id="47480"/>
    <lineage>
        <taxon>Bacteria</taxon>
        <taxon>Bacillati</taxon>
        <taxon>Actinomycetota</taxon>
        <taxon>Actinomycetes</taxon>
        <taxon>Streptosporangiales</taxon>
        <taxon>Streptosporangiaceae</taxon>
        <taxon>Streptosporangium</taxon>
    </lineage>
</organism>
<evidence type="ECO:0000256" key="5">
    <source>
        <dbReference type="SAM" id="Phobius"/>
    </source>
</evidence>
<keyword evidence="4 5" id="KW-0472">Membrane</keyword>
<keyword evidence="7" id="KW-1185">Reference proteome</keyword>
<dbReference type="InterPro" id="IPR034804">
    <property type="entry name" value="SQR/QFR_C/D"/>
</dbReference>
<dbReference type="SUPFAM" id="SSF81343">
    <property type="entry name" value="Fumarate reductase respiratory complex transmembrane subunits"/>
    <property type="match status" value="1"/>
</dbReference>
<accession>A0ABT9R3P0</accession>
<keyword evidence="1" id="KW-1003">Cell membrane</keyword>
<keyword evidence="2 5" id="KW-0812">Transmembrane</keyword>
<proteinExistence type="predicted"/>
<dbReference type="EMBL" id="JAUSRB010000002">
    <property type="protein sequence ID" value="MDP9863836.1"/>
    <property type="molecule type" value="Genomic_DNA"/>
</dbReference>